<evidence type="ECO:0000313" key="2">
    <source>
        <dbReference type="EMBL" id="KAJ8728890.1"/>
    </source>
</evidence>
<dbReference type="EMBL" id="JARGEI010000007">
    <property type="protein sequence ID" value="KAJ8728890.1"/>
    <property type="molecule type" value="Genomic_DNA"/>
</dbReference>
<protein>
    <recommendedName>
        <fullName evidence="4">Polyprotein</fullName>
    </recommendedName>
</protein>
<dbReference type="EMBL" id="JARGEI010000008">
    <property type="protein sequence ID" value="KAJ8727716.1"/>
    <property type="molecule type" value="Genomic_DNA"/>
</dbReference>
<comment type="caution">
    <text evidence="2">The sequence shown here is derived from an EMBL/GenBank/DDBJ whole genome shotgun (WGS) entry which is preliminary data.</text>
</comment>
<gene>
    <name evidence="1" type="ORF">PYW07_001835</name>
    <name evidence="2" type="ORF">PYW07_006586</name>
</gene>
<name>A0AAD7YV11_MYTSE</name>
<dbReference type="Gene3D" id="2.30.30.850">
    <property type="match status" value="1"/>
</dbReference>
<keyword evidence="3" id="KW-1185">Reference proteome</keyword>
<sequence length="141" mass="16504">MLAYNSAIHSTTHFSPYELVFGTKPYVPDSVYEETAGVTYPDYVRVLQNRLKYCRTKAIEHIQKSKVNSKAYYDTRTRPIKYKVGDLVYLKNHLRLRKALSPIWKGPYKIIKIHGNNTASLLINRRHVKHHFDEMKLHTSA</sequence>
<dbReference type="AlphaFoldDB" id="A0AAD7YV11"/>
<evidence type="ECO:0008006" key="4">
    <source>
        <dbReference type="Google" id="ProtNLM"/>
    </source>
</evidence>
<dbReference type="Proteomes" id="UP001231518">
    <property type="component" value="Chromosome 11"/>
</dbReference>
<reference evidence="2" key="1">
    <citation type="submission" date="2023-03" db="EMBL/GenBank/DDBJ databases">
        <title>Chromosome-level genomes of two armyworms, Mythimna separata and Mythimna loreyi, provide insights into the biosynthesis and reception of sex pheromones.</title>
        <authorList>
            <person name="Zhao H."/>
        </authorList>
    </citation>
    <scope>NUCLEOTIDE SEQUENCE</scope>
    <source>
        <strain evidence="2">BeijingLab</strain>
        <tissue evidence="2">Pupa</tissue>
    </source>
</reference>
<evidence type="ECO:0000313" key="1">
    <source>
        <dbReference type="EMBL" id="KAJ8727716.1"/>
    </source>
</evidence>
<dbReference type="Proteomes" id="UP001231518">
    <property type="component" value="Chromosome 19"/>
</dbReference>
<evidence type="ECO:0000313" key="3">
    <source>
        <dbReference type="Proteomes" id="UP001231518"/>
    </source>
</evidence>
<proteinExistence type="predicted"/>
<organism evidence="2 3">
    <name type="scientific">Mythimna separata</name>
    <name type="common">Oriental armyworm</name>
    <name type="synonym">Pseudaletia separata</name>
    <dbReference type="NCBI Taxonomy" id="271217"/>
    <lineage>
        <taxon>Eukaryota</taxon>
        <taxon>Metazoa</taxon>
        <taxon>Ecdysozoa</taxon>
        <taxon>Arthropoda</taxon>
        <taxon>Hexapoda</taxon>
        <taxon>Insecta</taxon>
        <taxon>Pterygota</taxon>
        <taxon>Neoptera</taxon>
        <taxon>Endopterygota</taxon>
        <taxon>Lepidoptera</taxon>
        <taxon>Glossata</taxon>
        <taxon>Ditrysia</taxon>
        <taxon>Noctuoidea</taxon>
        <taxon>Noctuidae</taxon>
        <taxon>Noctuinae</taxon>
        <taxon>Hadenini</taxon>
        <taxon>Mythimna</taxon>
    </lineage>
</organism>
<accession>A0AAD7YV11</accession>